<reference evidence="1" key="1">
    <citation type="submission" date="2014-12" db="EMBL/GenBank/DDBJ databases">
        <title>Insight into the proteome of Arion vulgaris.</title>
        <authorList>
            <person name="Aradska J."/>
            <person name="Bulat T."/>
            <person name="Smidak R."/>
            <person name="Sarate P."/>
            <person name="Gangsoo J."/>
            <person name="Sialana F."/>
            <person name="Bilban M."/>
            <person name="Lubec G."/>
        </authorList>
    </citation>
    <scope>NUCLEOTIDE SEQUENCE</scope>
    <source>
        <tissue evidence="1">Skin</tissue>
    </source>
</reference>
<dbReference type="EMBL" id="HACG01010828">
    <property type="protein sequence ID" value="CEK57693.1"/>
    <property type="molecule type" value="Transcribed_RNA"/>
</dbReference>
<name>A0A0B6YN72_9EUPU</name>
<feature type="non-terminal residue" evidence="1">
    <location>
        <position position="69"/>
    </location>
</feature>
<gene>
    <name evidence="1" type="primary">ORF30839</name>
</gene>
<accession>A0A0B6YN72</accession>
<feature type="non-terminal residue" evidence="1">
    <location>
        <position position="1"/>
    </location>
</feature>
<protein>
    <submittedName>
        <fullName evidence="1">Uncharacterized protein</fullName>
    </submittedName>
</protein>
<dbReference type="AlphaFoldDB" id="A0A0B6YN72"/>
<organism evidence="1">
    <name type="scientific">Arion vulgaris</name>
    <dbReference type="NCBI Taxonomy" id="1028688"/>
    <lineage>
        <taxon>Eukaryota</taxon>
        <taxon>Metazoa</taxon>
        <taxon>Spiralia</taxon>
        <taxon>Lophotrochozoa</taxon>
        <taxon>Mollusca</taxon>
        <taxon>Gastropoda</taxon>
        <taxon>Heterobranchia</taxon>
        <taxon>Euthyneura</taxon>
        <taxon>Panpulmonata</taxon>
        <taxon>Eupulmonata</taxon>
        <taxon>Stylommatophora</taxon>
        <taxon>Helicina</taxon>
        <taxon>Arionoidea</taxon>
        <taxon>Arionidae</taxon>
        <taxon>Arion</taxon>
    </lineage>
</organism>
<evidence type="ECO:0000313" key="1">
    <source>
        <dbReference type="EMBL" id="CEK57693.1"/>
    </source>
</evidence>
<proteinExistence type="predicted"/>
<sequence length="69" mass="8024">VSTNQHVVRDTEEAKNAIVELFFHSEDKKDVITARVACLCETWEEQDKVHLVCVMDMEPKVKSLLRYMS</sequence>